<dbReference type="GeneID" id="95986053"/>
<evidence type="ECO:0000256" key="1">
    <source>
        <dbReference type="SAM" id="SignalP"/>
    </source>
</evidence>
<dbReference type="Proteomes" id="UP001565368">
    <property type="component" value="Unassembled WGS sequence"/>
</dbReference>
<name>A0ABR3Q0F6_9TREE</name>
<sequence>MALTLTFFALPPLTLPASPSTPPPPPRTTFADLPDELLAHIAALACPPDDHPLAEHWLNTPPLPRDYSGRDVRALRATCRRARAAIKPRPLGIEIRDEWDAQARLEKWASAPDDVLARVRFLRLAPTARPDHPVPPLTALARFELLVALLSRARGIESVELAHNPFCSHDAYGAGQERGFVLARGDDAALVLPALRSLDVALKCRVCAAHMTLLLASWAPGLTRLKCASVTFAPVATTLAPLVAVLACAPLTTIRIKVSDAWDPVGVLAALRPCAATLEEVFVAPYDASRKVQVVYSLSGGGGLDAPPGAEARARWLSPAGGLFAQLAHFPRLKSLDLCLAPGAVVASDEGWREHAEEAAEQLIAACPSLMAGAFWSQVVDLDYAQLKGYERCGWRVGAHGVVVDAARWISPMVNRNQDAQGTAASIPSEEWH</sequence>
<evidence type="ECO:0000313" key="2">
    <source>
        <dbReference type="EMBL" id="KAL1408205.1"/>
    </source>
</evidence>
<proteinExistence type="predicted"/>
<feature type="chain" id="PRO_5046421062" description="F-box domain-containing protein" evidence="1">
    <location>
        <begin position="17"/>
        <end position="433"/>
    </location>
</feature>
<keyword evidence="1" id="KW-0732">Signal</keyword>
<keyword evidence="3" id="KW-1185">Reference proteome</keyword>
<protein>
    <recommendedName>
        <fullName evidence="4">F-box domain-containing protein</fullName>
    </recommendedName>
</protein>
<evidence type="ECO:0008006" key="4">
    <source>
        <dbReference type="Google" id="ProtNLM"/>
    </source>
</evidence>
<gene>
    <name evidence="2" type="ORF">Q8F55_005010</name>
</gene>
<comment type="caution">
    <text evidence="2">The sequence shown here is derived from an EMBL/GenBank/DDBJ whole genome shotgun (WGS) entry which is preliminary data.</text>
</comment>
<evidence type="ECO:0000313" key="3">
    <source>
        <dbReference type="Proteomes" id="UP001565368"/>
    </source>
</evidence>
<feature type="signal peptide" evidence="1">
    <location>
        <begin position="1"/>
        <end position="16"/>
    </location>
</feature>
<dbReference type="RefSeq" id="XP_069208149.1">
    <property type="nucleotide sequence ID" value="XM_069353507.1"/>
</dbReference>
<accession>A0ABR3Q0F6</accession>
<dbReference type="EMBL" id="JBBXJM010000004">
    <property type="protein sequence ID" value="KAL1408205.1"/>
    <property type="molecule type" value="Genomic_DNA"/>
</dbReference>
<reference evidence="2 3" key="1">
    <citation type="submission" date="2023-08" db="EMBL/GenBank/DDBJ databases">
        <title>Annotated Genome Sequence of Vanrija albida AlHP1.</title>
        <authorList>
            <person name="Herzog R."/>
        </authorList>
    </citation>
    <scope>NUCLEOTIDE SEQUENCE [LARGE SCALE GENOMIC DNA]</scope>
    <source>
        <strain evidence="2 3">AlHP1</strain>
    </source>
</reference>
<organism evidence="2 3">
    <name type="scientific">Vanrija albida</name>
    <dbReference type="NCBI Taxonomy" id="181172"/>
    <lineage>
        <taxon>Eukaryota</taxon>
        <taxon>Fungi</taxon>
        <taxon>Dikarya</taxon>
        <taxon>Basidiomycota</taxon>
        <taxon>Agaricomycotina</taxon>
        <taxon>Tremellomycetes</taxon>
        <taxon>Trichosporonales</taxon>
        <taxon>Trichosporonaceae</taxon>
        <taxon>Vanrija</taxon>
    </lineage>
</organism>